<dbReference type="EMBL" id="WBMS02000080">
    <property type="protein sequence ID" value="MWA07538.1"/>
    <property type="molecule type" value="Genomic_DNA"/>
</dbReference>
<feature type="region of interest" description="Disordered" evidence="1">
    <location>
        <begin position="373"/>
        <end position="395"/>
    </location>
</feature>
<protein>
    <recommendedName>
        <fullName evidence="5">ABC transporter permease</fullName>
    </recommendedName>
</protein>
<sequence>MAVSALVPALRAGRLRTAGAIAVGRAPSTGRGRWAQRVAGRLPLPRPVTLGLATPFARPVRSASMLAAVVFGTAAATFAIGLAASLNTIGTARDPAAKAAVSVMAGGPAPQGPGQGPAQKPPQGPGQGPGQGPTQGPMQGPPTLDGAKVGAAIAAQSGTASYYGIRSAQVTVTGVVGAVDMRLYQDDLRAAAYDVIAGHRITGPGQAVVPTHFLDVTGHRIGDTITVLDQGTAVRLRIVGEAFDLENDGMRVHAAASSFAGVKDQEAPEEYLVRLKPGVSTASYLSGLNRALEPLGANAVAAADDVSSTIVVLDTLAALLTLLLVTVAGLGVLNAVVLDTRERVHDLGVCKAIGMAPRQTVVMVLASVAGLGAAGGRRPAPPGDAARTATTLRTE</sequence>
<dbReference type="PANTHER" id="PTHR30572:SF4">
    <property type="entry name" value="ABC TRANSPORTER PERMEASE YTRF"/>
    <property type="match status" value="1"/>
</dbReference>
<organism evidence="3 4">
    <name type="scientific">Actinomadura physcomitrii</name>
    <dbReference type="NCBI Taxonomy" id="2650748"/>
    <lineage>
        <taxon>Bacteria</taxon>
        <taxon>Bacillati</taxon>
        <taxon>Actinomycetota</taxon>
        <taxon>Actinomycetes</taxon>
        <taxon>Streptosporangiales</taxon>
        <taxon>Thermomonosporaceae</taxon>
        <taxon>Actinomadura</taxon>
    </lineage>
</organism>
<dbReference type="GO" id="GO:0005886">
    <property type="term" value="C:plasma membrane"/>
    <property type="evidence" value="ECO:0007669"/>
    <property type="project" value="TreeGrafter"/>
</dbReference>
<dbReference type="Proteomes" id="UP000462055">
    <property type="component" value="Unassembled WGS sequence"/>
</dbReference>
<accession>A0A6I4MMY0</accession>
<dbReference type="AlphaFoldDB" id="A0A6I4MMY0"/>
<feature type="compositionally biased region" description="Low complexity" evidence="1">
    <location>
        <begin position="383"/>
        <end position="395"/>
    </location>
</feature>
<evidence type="ECO:0000256" key="1">
    <source>
        <dbReference type="SAM" id="MobiDB-lite"/>
    </source>
</evidence>
<dbReference type="PANTHER" id="PTHR30572">
    <property type="entry name" value="MEMBRANE COMPONENT OF TRANSPORTER-RELATED"/>
    <property type="match status" value="1"/>
</dbReference>
<keyword evidence="2" id="KW-0472">Membrane</keyword>
<keyword evidence="2" id="KW-0812">Transmembrane</keyword>
<keyword evidence="2" id="KW-1133">Transmembrane helix</keyword>
<feature type="region of interest" description="Disordered" evidence="1">
    <location>
        <begin position="104"/>
        <end position="146"/>
    </location>
</feature>
<feature type="transmembrane region" description="Helical" evidence="2">
    <location>
        <begin position="316"/>
        <end position="338"/>
    </location>
</feature>
<name>A0A6I4MMY0_9ACTN</name>
<reference evidence="3" key="1">
    <citation type="submission" date="2019-12" db="EMBL/GenBank/DDBJ databases">
        <title>Actinomadura physcomitrii sp. nov., a novel actinomycete isolated from moss [Physcomitrium sphaericum (Ludw) Fuernr].</title>
        <authorList>
            <person name="Zhuang X."/>
        </authorList>
    </citation>
    <scope>NUCLEOTIDE SEQUENCE [LARGE SCALE GENOMIC DNA]</scope>
    <source>
        <strain evidence="3">LD22</strain>
    </source>
</reference>
<dbReference type="InterPro" id="IPR050250">
    <property type="entry name" value="Macrolide_Exporter_MacB"/>
</dbReference>
<gene>
    <name evidence="3" type="ORF">F8568_045910</name>
</gene>
<keyword evidence="4" id="KW-1185">Reference proteome</keyword>
<proteinExistence type="predicted"/>
<evidence type="ECO:0000313" key="3">
    <source>
        <dbReference type="EMBL" id="MWA07538.1"/>
    </source>
</evidence>
<evidence type="ECO:0000313" key="4">
    <source>
        <dbReference type="Proteomes" id="UP000462055"/>
    </source>
</evidence>
<dbReference type="GO" id="GO:0022857">
    <property type="term" value="F:transmembrane transporter activity"/>
    <property type="evidence" value="ECO:0007669"/>
    <property type="project" value="TreeGrafter"/>
</dbReference>
<dbReference type="RefSeq" id="WP_160574026.1">
    <property type="nucleotide sequence ID" value="NZ_WBMS02000080.1"/>
</dbReference>
<comment type="caution">
    <text evidence="3">The sequence shown here is derived from an EMBL/GenBank/DDBJ whole genome shotgun (WGS) entry which is preliminary data.</text>
</comment>
<evidence type="ECO:0000256" key="2">
    <source>
        <dbReference type="SAM" id="Phobius"/>
    </source>
</evidence>
<evidence type="ECO:0008006" key="5">
    <source>
        <dbReference type="Google" id="ProtNLM"/>
    </source>
</evidence>